<dbReference type="EMBL" id="QAOQ01000006">
    <property type="protein sequence ID" value="PTQ94911.1"/>
    <property type="molecule type" value="Genomic_DNA"/>
</dbReference>
<proteinExistence type="predicted"/>
<feature type="coiled-coil region" evidence="1">
    <location>
        <begin position="54"/>
        <end position="88"/>
    </location>
</feature>
<sequence>MDIIVLLAFGFLLLGAILIFRKSHSREVDHFMQSRHGVQPLFKERSTQIKYHTLHDLLQVHADALAQLEQLKHDYDEHVINVDEYEASLDIMMKDHHAQ</sequence>
<gene>
    <name evidence="2" type="ORF">C8P68_106125</name>
</gene>
<reference evidence="2 3" key="1">
    <citation type="submission" date="2018-04" db="EMBL/GenBank/DDBJ databases">
        <title>Genomic Encyclopedia of Archaeal and Bacterial Type Strains, Phase II (KMG-II): from individual species to whole genera.</title>
        <authorList>
            <person name="Goeker M."/>
        </authorList>
    </citation>
    <scope>NUCLEOTIDE SEQUENCE [LARGE SCALE GENOMIC DNA]</scope>
    <source>
        <strain evidence="2 3">DSM 26809</strain>
    </source>
</reference>
<dbReference type="RefSeq" id="WP_107829663.1">
    <property type="nucleotide sequence ID" value="NZ_CP160205.1"/>
</dbReference>
<evidence type="ECO:0000256" key="1">
    <source>
        <dbReference type="SAM" id="Coils"/>
    </source>
</evidence>
<evidence type="ECO:0000313" key="3">
    <source>
        <dbReference type="Proteomes" id="UP000244168"/>
    </source>
</evidence>
<name>A0A2T5J762_9SPHI</name>
<evidence type="ECO:0000313" key="2">
    <source>
        <dbReference type="EMBL" id="PTQ94911.1"/>
    </source>
</evidence>
<dbReference type="Proteomes" id="UP000244168">
    <property type="component" value="Unassembled WGS sequence"/>
</dbReference>
<dbReference type="AlphaFoldDB" id="A0A2T5J762"/>
<organism evidence="2 3">
    <name type="scientific">Mucilaginibacter yixingensis</name>
    <dbReference type="NCBI Taxonomy" id="1295612"/>
    <lineage>
        <taxon>Bacteria</taxon>
        <taxon>Pseudomonadati</taxon>
        <taxon>Bacteroidota</taxon>
        <taxon>Sphingobacteriia</taxon>
        <taxon>Sphingobacteriales</taxon>
        <taxon>Sphingobacteriaceae</taxon>
        <taxon>Mucilaginibacter</taxon>
    </lineage>
</organism>
<accession>A0A2T5J762</accession>
<comment type="caution">
    <text evidence="2">The sequence shown here is derived from an EMBL/GenBank/DDBJ whole genome shotgun (WGS) entry which is preliminary data.</text>
</comment>
<keyword evidence="1" id="KW-0175">Coiled coil</keyword>
<keyword evidence="3" id="KW-1185">Reference proteome</keyword>
<protein>
    <submittedName>
        <fullName evidence="2">Uncharacterized protein</fullName>
    </submittedName>
</protein>